<dbReference type="EMBL" id="RHLK01000006">
    <property type="protein sequence ID" value="MVP00454.1"/>
    <property type="molecule type" value="Genomic_DNA"/>
</dbReference>
<dbReference type="AlphaFoldDB" id="A0A7X3FJ52"/>
<comment type="caution">
    <text evidence="2">The sequence shown here is derived from an EMBL/GenBank/DDBJ whole genome shotgun (WGS) entry which is preliminary data.</text>
</comment>
<feature type="domain" description="DUF4179" evidence="1">
    <location>
        <begin position="46"/>
        <end position="127"/>
    </location>
</feature>
<evidence type="ECO:0000313" key="2">
    <source>
        <dbReference type="EMBL" id="MVP00454.1"/>
    </source>
</evidence>
<dbReference type="RefSeq" id="WP_157336126.1">
    <property type="nucleotide sequence ID" value="NZ_RHLK01000006.1"/>
</dbReference>
<accession>A0A7X3FJ52</accession>
<dbReference type="InterPro" id="IPR025436">
    <property type="entry name" value="DUF4179"/>
</dbReference>
<dbReference type="Proteomes" id="UP000490800">
    <property type="component" value="Unassembled WGS sequence"/>
</dbReference>
<organism evidence="2 3">
    <name type="scientific">Paenibacillus lutrae</name>
    <dbReference type="NCBI Taxonomy" id="2078573"/>
    <lineage>
        <taxon>Bacteria</taxon>
        <taxon>Bacillati</taxon>
        <taxon>Bacillota</taxon>
        <taxon>Bacilli</taxon>
        <taxon>Bacillales</taxon>
        <taxon>Paenibacillaceae</taxon>
        <taxon>Paenibacillus</taxon>
    </lineage>
</organism>
<reference evidence="2 3" key="1">
    <citation type="journal article" date="2019" name="Microorganisms">
        <title>Paenibacillus lutrae sp. nov., A Chitinolytic Species Isolated from A River Otter in Castril Natural Park, Granada, Spain.</title>
        <authorList>
            <person name="Rodriguez M."/>
            <person name="Reina J.C."/>
            <person name="Bejar V."/>
            <person name="Llamas I."/>
        </authorList>
    </citation>
    <scope>NUCLEOTIDE SEQUENCE [LARGE SCALE GENOMIC DNA]</scope>
    <source>
        <strain evidence="2 3">N10</strain>
    </source>
</reference>
<dbReference type="OrthoDB" id="2961302at2"/>
<dbReference type="Pfam" id="PF13786">
    <property type="entry name" value="DUF4179"/>
    <property type="match status" value="1"/>
</dbReference>
<evidence type="ECO:0000313" key="3">
    <source>
        <dbReference type="Proteomes" id="UP000490800"/>
    </source>
</evidence>
<proteinExistence type="predicted"/>
<sequence length="436" mass="48642">MDNVEKRLADEKKLLESITAPEELETRLRSALDKAAPGRVKRIPTFWKTAAVVLLVLVIAGNNYNAFAYYGKQIFGFDKFIHGDLKQFNEEGMGQRVDKKMSLADGTEMTINGVISDANQLNLYYTFTNPNGLSNDTVSFFTPNRLRGYLTNSSSRGGVSDINDNHTEIKGTMNFDSVSPFAKELTLHFWETRQNGERKERSITFPYNPNRALPTHIEQSINKKIAVDKGTVTFNSITATPIMTEITGTLDVDNLYKIGNALGGIQLIANGSPVKATETRSGLIHGTSEPLADIREFHIRFETLPRQLDSLQIVLDEFVGYQQLEEKVPLASTGEISFILKDKELRVKQVSTTAQGVEIKIATEVDMRLDGLSVVTRAGTTPLKASKNKGYVNQADGKTMEERTLLFDTTAVPEYLLVEGMHYLKKYNKVIEISLD</sequence>
<evidence type="ECO:0000259" key="1">
    <source>
        <dbReference type="Pfam" id="PF13786"/>
    </source>
</evidence>
<gene>
    <name evidence="2" type="ORF">EDM21_13115</name>
</gene>
<protein>
    <submittedName>
        <fullName evidence="2">DUF4179 domain-containing protein</fullName>
    </submittedName>
</protein>
<name>A0A7X3FJ52_9BACL</name>
<keyword evidence="3" id="KW-1185">Reference proteome</keyword>